<evidence type="ECO:0000256" key="1">
    <source>
        <dbReference type="ARBA" id="ARBA00022679"/>
    </source>
</evidence>
<dbReference type="EMBL" id="AVOT02042981">
    <property type="protein sequence ID" value="MBW0538406.1"/>
    <property type="molecule type" value="Genomic_DNA"/>
</dbReference>
<keyword evidence="3" id="KW-0540">Nuclease</keyword>
<evidence type="ECO:0000259" key="8">
    <source>
        <dbReference type="Pfam" id="PF17921"/>
    </source>
</evidence>
<keyword evidence="2" id="KW-0548">Nucleotidyltransferase</keyword>
<feature type="domain" description="Integrase zinc-binding" evidence="8">
    <location>
        <begin position="176"/>
        <end position="229"/>
    </location>
</feature>
<dbReference type="InterPro" id="IPR041373">
    <property type="entry name" value="RT_RNaseH"/>
</dbReference>
<evidence type="ECO:0000256" key="5">
    <source>
        <dbReference type="ARBA" id="ARBA00022801"/>
    </source>
</evidence>
<dbReference type="InterPro" id="IPR041588">
    <property type="entry name" value="Integrase_H2C2"/>
</dbReference>
<keyword evidence="5" id="KW-0378">Hydrolase</keyword>
<dbReference type="OrthoDB" id="2507171at2759"/>
<dbReference type="PANTHER" id="PTHR37984:SF5">
    <property type="entry name" value="PROTEIN NYNRIN-LIKE"/>
    <property type="match status" value="1"/>
</dbReference>
<organism evidence="9 10">
    <name type="scientific">Austropuccinia psidii MF-1</name>
    <dbReference type="NCBI Taxonomy" id="1389203"/>
    <lineage>
        <taxon>Eukaryota</taxon>
        <taxon>Fungi</taxon>
        <taxon>Dikarya</taxon>
        <taxon>Basidiomycota</taxon>
        <taxon>Pucciniomycotina</taxon>
        <taxon>Pucciniomycetes</taxon>
        <taxon>Pucciniales</taxon>
        <taxon>Sphaerophragmiaceae</taxon>
        <taxon>Austropuccinia</taxon>
    </lineage>
</organism>
<evidence type="ECO:0000313" key="9">
    <source>
        <dbReference type="EMBL" id="MBW0538406.1"/>
    </source>
</evidence>
<protein>
    <recommendedName>
        <fullName evidence="11">Integrase zinc-binding domain-containing protein</fullName>
    </recommendedName>
</protein>
<dbReference type="Proteomes" id="UP000765509">
    <property type="component" value="Unassembled WGS sequence"/>
</dbReference>
<evidence type="ECO:0000256" key="3">
    <source>
        <dbReference type="ARBA" id="ARBA00022722"/>
    </source>
</evidence>
<proteinExistence type="predicted"/>
<dbReference type="GO" id="GO:0016787">
    <property type="term" value="F:hydrolase activity"/>
    <property type="evidence" value="ECO:0007669"/>
    <property type="project" value="UniProtKB-KW"/>
</dbReference>
<dbReference type="PANTHER" id="PTHR37984">
    <property type="entry name" value="PROTEIN CBG26694"/>
    <property type="match status" value="1"/>
</dbReference>
<evidence type="ECO:0000256" key="6">
    <source>
        <dbReference type="ARBA" id="ARBA00022918"/>
    </source>
</evidence>
<dbReference type="GO" id="GO:0003964">
    <property type="term" value="F:RNA-directed DNA polymerase activity"/>
    <property type="evidence" value="ECO:0007669"/>
    <property type="project" value="UniProtKB-KW"/>
</dbReference>
<dbReference type="Gene3D" id="1.10.340.70">
    <property type="match status" value="1"/>
</dbReference>
<dbReference type="InterPro" id="IPR050951">
    <property type="entry name" value="Retrovirus_Pol_polyprotein"/>
</dbReference>
<evidence type="ECO:0000256" key="4">
    <source>
        <dbReference type="ARBA" id="ARBA00022759"/>
    </source>
</evidence>
<evidence type="ECO:0000313" key="10">
    <source>
        <dbReference type="Proteomes" id="UP000765509"/>
    </source>
</evidence>
<keyword evidence="4" id="KW-0255">Endonuclease</keyword>
<feature type="domain" description="Reverse transcriptase RNase H-like" evidence="7">
    <location>
        <begin position="3"/>
        <end position="54"/>
    </location>
</feature>
<accession>A0A9Q3ICR4</accession>
<reference evidence="9" key="1">
    <citation type="submission" date="2021-03" db="EMBL/GenBank/DDBJ databases">
        <title>Draft genome sequence of rust myrtle Austropuccinia psidii MF-1, a brazilian biotype.</title>
        <authorList>
            <person name="Quecine M.C."/>
            <person name="Pachon D.M.R."/>
            <person name="Bonatelli M.L."/>
            <person name="Correr F.H."/>
            <person name="Franceschini L.M."/>
            <person name="Leite T.F."/>
            <person name="Margarido G.R.A."/>
            <person name="Almeida C.A."/>
            <person name="Ferrarezi J.A."/>
            <person name="Labate C.A."/>
        </authorList>
    </citation>
    <scope>NUCLEOTIDE SEQUENCE</scope>
    <source>
        <strain evidence="9">MF-1</strain>
    </source>
</reference>
<evidence type="ECO:0000259" key="7">
    <source>
        <dbReference type="Pfam" id="PF17917"/>
    </source>
</evidence>
<name>A0A9Q3ICR4_9BASI</name>
<keyword evidence="10" id="KW-1185">Reference proteome</keyword>
<evidence type="ECO:0000256" key="2">
    <source>
        <dbReference type="ARBA" id="ARBA00022695"/>
    </source>
</evidence>
<sequence>MQFLCLVWALDKLHYYLDGTVFAVITDCNAVKSLLIVKTPNRHVLIWQIAIQEYRGNMTIAHKSGNIHKNADGLSRWSLENTPENPAWVPHEEHHIEGICVTDIGTEFFNKVKESYEMERTFHILCQLPMKDCKGPSLSSKLHEIWKKAYDEGRFHLLDRILYHRNKHTCVMALTDRTLINTILHECHDSVAAGHFSEDRILERVKTCSWWPNWKKDVSEYFQTCGRFQK</sequence>
<dbReference type="AlphaFoldDB" id="A0A9Q3ICR4"/>
<gene>
    <name evidence="9" type="ORF">O181_078121</name>
</gene>
<dbReference type="Pfam" id="PF17921">
    <property type="entry name" value="Integrase_H2C2"/>
    <property type="match status" value="1"/>
</dbReference>
<keyword evidence="1" id="KW-0808">Transferase</keyword>
<dbReference type="GO" id="GO:0004519">
    <property type="term" value="F:endonuclease activity"/>
    <property type="evidence" value="ECO:0007669"/>
    <property type="project" value="UniProtKB-KW"/>
</dbReference>
<dbReference type="Pfam" id="PF17917">
    <property type="entry name" value="RT_RNaseH"/>
    <property type="match status" value="1"/>
</dbReference>
<keyword evidence="6" id="KW-0695">RNA-directed DNA polymerase</keyword>
<comment type="caution">
    <text evidence="9">The sequence shown here is derived from an EMBL/GenBank/DDBJ whole genome shotgun (WGS) entry which is preliminary data.</text>
</comment>
<evidence type="ECO:0008006" key="11">
    <source>
        <dbReference type="Google" id="ProtNLM"/>
    </source>
</evidence>